<dbReference type="OrthoDB" id="10605808at2759"/>
<keyword evidence="2" id="KW-1185">Reference proteome</keyword>
<evidence type="ECO:0000313" key="3">
    <source>
        <dbReference type="RefSeq" id="XP_027194195.1"/>
    </source>
</evidence>
<organism evidence="2 3">
    <name type="scientific">Dermatophagoides pteronyssinus</name>
    <name type="common">European house dust mite</name>
    <dbReference type="NCBI Taxonomy" id="6956"/>
    <lineage>
        <taxon>Eukaryota</taxon>
        <taxon>Metazoa</taxon>
        <taxon>Ecdysozoa</taxon>
        <taxon>Arthropoda</taxon>
        <taxon>Chelicerata</taxon>
        <taxon>Arachnida</taxon>
        <taxon>Acari</taxon>
        <taxon>Acariformes</taxon>
        <taxon>Sarcoptiformes</taxon>
        <taxon>Astigmata</taxon>
        <taxon>Psoroptidia</taxon>
        <taxon>Analgoidea</taxon>
        <taxon>Pyroglyphidae</taxon>
        <taxon>Dermatophagoidinae</taxon>
        <taxon>Dermatophagoides</taxon>
    </lineage>
</organism>
<evidence type="ECO:0000256" key="1">
    <source>
        <dbReference type="SAM" id="MobiDB-lite"/>
    </source>
</evidence>
<reference evidence="3" key="1">
    <citation type="submission" date="2025-08" db="UniProtKB">
        <authorList>
            <consortium name="RefSeq"/>
        </authorList>
    </citation>
    <scope>IDENTIFICATION</scope>
    <source>
        <strain evidence="3">Airmid</strain>
    </source>
</reference>
<feature type="region of interest" description="Disordered" evidence="1">
    <location>
        <begin position="1"/>
        <end position="22"/>
    </location>
</feature>
<gene>
    <name evidence="3" type="primary">LOC113788929</name>
</gene>
<dbReference type="InParanoid" id="A0A6P6XKZ6"/>
<dbReference type="AlphaFoldDB" id="A0A6P6XKZ6"/>
<dbReference type="RefSeq" id="XP_027194195.1">
    <property type="nucleotide sequence ID" value="XM_027338394.1"/>
</dbReference>
<dbReference type="Proteomes" id="UP000515146">
    <property type="component" value="Unplaced"/>
</dbReference>
<feature type="compositionally biased region" description="Low complexity" evidence="1">
    <location>
        <begin position="115"/>
        <end position="129"/>
    </location>
</feature>
<feature type="region of interest" description="Disordered" evidence="1">
    <location>
        <begin position="108"/>
        <end position="154"/>
    </location>
</feature>
<accession>A0A6P6XKZ6</accession>
<evidence type="ECO:0000313" key="2">
    <source>
        <dbReference type="Proteomes" id="UP000515146"/>
    </source>
</evidence>
<name>A0A6P6XKZ6_DERPT</name>
<proteinExistence type="predicted"/>
<protein>
    <submittedName>
        <fullName evidence="3">Uncharacterized protein DDB_G0286175-like</fullName>
    </submittedName>
</protein>
<dbReference type="KEGG" id="dpte:113788929"/>
<sequence>MFGDSHQNHHNHNHHNDHDHHEDVCRQMASTLVDTLMAKAINKCSDFVQFDDKKTITSNTNANAINDNNEITPEIQIDLAGTRTPSPVEESSFELPTPQKRKFKFKVKAIDSQDEQQQQRQQVMTSSSSGGTEDDNIDPLLNNDNDDKHNKHQRSMVQNNCSWLTRTRNAIRRIADDLKESLFFSTKFNDKFSKY</sequence>